<name>A0ABQ9IH98_9NEOP</name>
<comment type="caution">
    <text evidence="1">The sequence shown here is derived from an EMBL/GenBank/DDBJ whole genome shotgun (WGS) entry which is preliminary data.</text>
</comment>
<organism evidence="1 2">
    <name type="scientific">Dryococelus australis</name>
    <dbReference type="NCBI Taxonomy" id="614101"/>
    <lineage>
        <taxon>Eukaryota</taxon>
        <taxon>Metazoa</taxon>
        <taxon>Ecdysozoa</taxon>
        <taxon>Arthropoda</taxon>
        <taxon>Hexapoda</taxon>
        <taxon>Insecta</taxon>
        <taxon>Pterygota</taxon>
        <taxon>Neoptera</taxon>
        <taxon>Polyneoptera</taxon>
        <taxon>Phasmatodea</taxon>
        <taxon>Verophasmatodea</taxon>
        <taxon>Anareolatae</taxon>
        <taxon>Phasmatidae</taxon>
        <taxon>Eurycanthinae</taxon>
        <taxon>Dryococelus</taxon>
    </lineage>
</organism>
<accession>A0ABQ9IH98</accession>
<protein>
    <submittedName>
        <fullName evidence="1">Uncharacterized protein</fullName>
    </submittedName>
</protein>
<dbReference type="EMBL" id="JARBHB010000001">
    <property type="protein sequence ID" value="KAJ8896060.1"/>
    <property type="molecule type" value="Genomic_DNA"/>
</dbReference>
<sequence>MIYNDMCVFVPIIIYGSTELLCWRSLGLVSNDGLHVLAGTIPIVLHIEERGNMLNLLMAKRYHMRQEEITG</sequence>
<evidence type="ECO:0000313" key="2">
    <source>
        <dbReference type="Proteomes" id="UP001159363"/>
    </source>
</evidence>
<dbReference type="Proteomes" id="UP001159363">
    <property type="component" value="Chromosome 1"/>
</dbReference>
<evidence type="ECO:0000313" key="1">
    <source>
        <dbReference type="EMBL" id="KAJ8896060.1"/>
    </source>
</evidence>
<reference evidence="1 2" key="1">
    <citation type="submission" date="2023-02" db="EMBL/GenBank/DDBJ databases">
        <title>LHISI_Scaffold_Assembly.</title>
        <authorList>
            <person name="Stuart O.P."/>
            <person name="Cleave R."/>
            <person name="Magrath M.J.L."/>
            <person name="Mikheyev A.S."/>
        </authorList>
    </citation>
    <scope>NUCLEOTIDE SEQUENCE [LARGE SCALE GENOMIC DNA]</scope>
    <source>
        <strain evidence="1">Daus_M_001</strain>
        <tissue evidence="1">Leg muscle</tissue>
    </source>
</reference>
<proteinExistence type="predicted"/>
<gene>
    <name evidence="1" type="ORF">PR048_001401</name>
</gene>
<keyword evidence="2" id="KW-1185">Reference proteome</keyword>